<feature type="transmembrane region" description="Helical" evidence="7">
    <location>
        <begin position="78"/>
        <end position="101"/>
    </location>
</feature>
<evidence type="ECO:0000256" key="2">
    <source>
        <dbReference type="ARBA" id="ARBA00022448"/>
    </source>
</evidence>
<protein>
    <submittedName>
        <fullName evidence="9">Oligopeptide transport system permease protein OppC</fullName>
    </submittedName>
</protein>
<dbReference type="SUPFAM" id="SSF161098">
    <property type="entry name" value="MetI-like"/>
    <property type="match status" value="1"/>
</dbReference>
<keyword evidence="4 7" id="KW-0812">Transmembrane</keyword>
<dbReference type="InterPro" id="IPR000515">
    <property type="entry name" value="MetI-like"/>
</dbReference>
<keyword evidence="6 7" id="KW-0472">Membrane</keyword>
<evidence type="ECO:0000256" key="6">
    <source>
        <dbReference type="ARBA" id="ARBA00023136"/>
    </source>
</evidence>
<feature type="transmembrane region" description="Helical" evidence="7">
    <location>
        <begin position="21"/>
        <end position="38"/>
    </location>
</feature>
<keyword evidence="2 7" id="KW-0813">Transport</keyword>
<dbReference type="GO" id="GO:0055085">
    <property type="term" value="P:transmembrane transport"/>
    <property type="evidence" value="ECO:0007669"/>
    <property type="project" value="InterPro"/>
</dbReference>
<dbReference type="PANTHER" id="PTHR43386">
    <property type="entry name" value="OLIGOPEPTIDE TRANSPORT SYSTEM PERMEASE PROTEIN APPC"/>
    <property type="match status" value="1"/>
</dbReference>
<reference evidence="9 10" key="1">
    <citation type="journal article" date="2018" name="Environ. Microbiol.">
        <title>Novel energy conservation strategies and behaviour of Pelotomaculum schinkii driving syntrophic propionate catabolism.</title>
        <authorList>
            <person name="Hidalgo-Ahumada C.A.P."/>
            <person name="Nobu M.K."/>
            <person name="Narihiro T."/>
            <person name="Tamaki H."/>
            <person name="Liu W.T."/>
            <person name="Kamagata Y."/>
            <person name="Stams A.J.M."/>
            <person name="Imachi H."/>
            <person name="Sousa D.Z."/>
        </authorList>
    </citation>
    <scope>NUCLEOTIDE SEQUENCE [LARGE SCALE GENOMIC DNA]</scope>
    <source>
        <strain evidence="9 10">HH</strain>
    </source>
</reference>
<dbReference type="PROSITE" id="PS50928">
    <property type="entry name" value="ABC_TM1"/>
    <property type="match status" value="1"/>
</dbReference>
<dbReference type="GO" id="GO:0005886">
    <property type="term" value="C:plasma membrane"/>
    <property type="evidence" value="ECO:0007669"/>
    <property type="project" value="UniProtKB-SubCell"/>
</dbReference>
<proteinExistence type="inferred from homology"/>
<evidence type="ECO:0000256" key="3">
    <source>
        <dbReference type="ARBA" id="ARBA00022475"/>
    </source>
</evidence>
<dbReference type="Proteomes" id="UP000298324">
    <property type="component" value="Unassembled WGS sequence"/>
</dbReference>
<sequence length="284" mass="30954">MHINYWQEIKQDSLGRGGVTLIVLVVAMGVFAPLLTSYQPSGYAGPVFSPPSLRHWLGTNDVGQDIWTHLLYGARTSLAVGCGVGLLSTMLSIVAGGTAALCGSLYDRVLMRLADALIIIPPVIVVILAAAYLRPNTMLLVVLLSALLWPGGARVVRAQTLSLKEKMSVSAARTFGASWSHLLFRHIVPDLGPVLVAVIIQDIRRAMFMEAGLSFLGVSDPSMISWGKMMQQALKFVYLDAWKWWLLPAGLFLSITVTGFTFTGFALETYLNPRLRREVKHAGS</sequence>
<gene>
    <name evidence="9" type="primary">oppC_1</name>
    <name evidence="9" type="ORF">Psch_01369</name>
</gene>
<dbReference type="AlphaFoldDB" id="A0A4Y7RFQ2"/>
<evidence type="ECO:0000259" key="8">
    <source>
        <dbReference type="PROSITE" id="PS50928"/>
    </source>
</evidence>
<feature type="transmembrane region" description="Helical" evidence="7">
    <location>
        <begin position="138"/>
        <end position="156"/>
    </location>
</feature>
<dbReference type="CDD" id="cd06261">
    <property type="entry name" value="TM_PBP2"/>
    <property type="match status" value="1"/>
</dbReference>
<comment type="similarity">
    <text evidence="7">Belongs to the binding-protein-dependent transport system permease family.</text>
</comment>
<dbReference type="Gene3D" id="1.10.3720.10">
    <property type="entry name" value="MetI-like"/>
    <property type="match status" value="1"/>
</dbReference>
<evidence type="ECO:0000256" key="1">
    <source>
        <dbReference type="ARBA" id="ARBA00004651"/>
    </source>
</evidence>
<dbReference type="PANTHER" id="PTHR43386:SF1">
    <property type="entry name" value="D,D-DIPEPTIDE TRANSPORT SYSTEM PERMEASE PROTEIN DDPC-RELATED"/>
    <property type="match status" value="1"/>
</dbReference>
<keyword evidence="5 7" id="KW-1133">Transmembrane helix</keyword>
<evidence type="ECO:0000313" key="10">
    <source>
        <dbReference type="Proteomes" id="UP000298324"/>
    </source>
</evidence>
<feature type="transmembrane region" description="Helical" evidence="7">
    <location>
        <begin position="244"/>
        <end position="267"/>
    </location>
</feature>
<accession>A0A4Y7RFQ2</accession>
<keyword evidence="3" id="KW-1003">Cell membrane</keyword>
<feature type="domain" description="ABC transmembrane type-1" evidence="8">
    <location>
        <begin position="74"/>
        <end position="264"/>
    </location>
</feature>
<dbReference type="InterPro" id="IPR050366">
    <property type="entry name" value="BP-dependent_transpt_permease"/>
</dbReference>
<feature type="transmembrane region" description="Helical" evidence="7">
    <location>
        <begin position="113"/>
        <end position="132"/>
    </location>
</feature>
<evidence type="ECO:0000256" key="5">
    <source>
        <dbReference type="ARBA" id="ARBA00022989"/>
    </source>
</evidence>
<dbReference type="InterPro" id="IPR035906">
    <property type="entry name" value="MetI-like_sf"/>
</dbReference>
<dbReference type="Pfam" id="PF00528">
    <property type="entry name" value="BPD_transp_1"/>
    <property type="match status" value="1"/>
</dbReference>
<name>A0A4Y7RFQ2_9FIRM</name>
<organism evidence="9 10">
    <name type="scientific">Pelotomaculum schinkii</name>
    <dbReference type="NCBI Taxonomy" id="78350"/>
    <lineage>
        <taxon>Bacteria</taxon>
        <taxon>Bacillati</taxon>
        <taxon>Bacillota</taxon>
        <taxon>Clostridia</taxon>
        <taxon>Eubacteriales</taxon>
        <taxon>Desulfotomaculaceae</taxon>
        <taxon>Pelotomaculum</taxon>
    </lineage>
</organism>
<evidence type="ECO:0000256" key="4">
    <source>
        <dbReference type="ARBA" id="ARBA00022692"/>
    </source>
</evidence>
<keyword evidence="10" id="KW-1185">Reference proteome</keyword>
<evidence type="ECO:0000256" key="7">
    <source>
        <dbReference type="RuleBase" id="RU363032"/>
    </source>
</evidence>
<comment type="caution">
    <text evidence="9">The sequence shown here is derived from an EMBL/GenBank/DDBJ whole genome shotgun (WGS) entry which is preliminary data.</text>
</comment>
<dbReference type="EMBL" id="QFGA01000001">
    <property type="protein sequence ID" value="TEB07814.1"/>
    <property type="molecule type" value="Genomic_DNA"/>
</dbReference>
<comment type="subcellular location">
    <subcellularLocation>
        <location evidence="1 7">Cell membrane</location>
        <topology evidence="1 7">Multi-pass membrane protein</topology>
    </subcellularLocation>
</comment>
<evidence type="ECO:0000313" key="9">
    <source>
        <dbReference type="EMBL" id="TEB07814.1"/>
    </source>
</evidence>
<dbReference type="RefSeq" id="WP_190239606.1">
    <property type="nucleotide sequence ID" value="NZ_QFGA01000001.1"/>
</dbReference>